<evidence type="ECO:0000313" key="3">
    <source>
        <dbReference type="Proteomes" id="UP001589605"/>
    </source>
</evidence>
<keyword evidence="1" id="KW-0732">Signal</keyword>
<evidence type="ECO:0000256" key="1">
    <source>
        <dbReference type="SAM" id="SignalP"/>
    </source>
</evidence>
<keyword evidence="3" id="KW-1185">Reference proteome</keyword>
<sequence>MSIKKVILFHGIVMALLMLSSCSGNDNSEAQTDIIIGKWRAIEKYESNIQVDLPICLPHLYTEYTADKSIQGDKIITADFPEECGIILFELGWHWSNLGNNQYRIRYLEEHGQIFTFYKDGENLVEENSDGITKTIFEPY</sequence>
<proteinExistence type="predicted"/>
<dbReference type="Proteomes" id="UP001589605">
    <property type="component" value="Unassembled WGS sequence"/>
</dbReference>
<dbReference type="EMBL" id="JBHMEZ010000012">
    <property type="protein sequence ID" value="MFB9053924.1"/>
    <property type="molecule type" value="Genomic_DNA"/>
</dbReference>
<protein>
    <recommendedName>
        <fullName evidence="4">Lipocalin family protein</fullName>
    </recommendedName>
</protein>
<feature type="chain" id="PRO_5045297553" description="Lipocalin family protein" evidence="1">
    <location>
        <begin position="27"/>
        <end position="140"/>
    </location>
</feature>
<name>A0ABV5F3C6_9FLAO</name>
<gene>
    <name evidence="2" type="ORF">ACFFVB_12630</name>
</gene>
<dbReference type="RefSeq" id="WP_382383267.1">
    <property type="nucleotide sequence ID" value="NZ_JBHMEZ010000012.1"/>
</dbReference>
<organism evidence="2 3">
    <name type="scientific">Formosa undariae</name>
    <dbReference type="NCBI Taxonomy" id="1325436"/>
    <lineage>
        <taxon>Bacteria</taxon>
        <taxon>Pseudomonadati</taxon>
        <taxon>Bacteroidota</taxon>
        <taxon>Flavobacteriia</taxon>
        <taxon>Flavobacteriales</taxon>
        <taxon>Flavobacteriaceae</taxon>
        <taxon>Formosa</taxon>
    </lineage>
</organism>
<evidence type="ECO:0008006" key="4">
    <source>
        <dbReference type="Google" id="ProtNLM"/>
    </source>
</evidence>
<comment type="caution">
    <text evidence="2">The sequence shown here is derived from an EMBL/GenBank/DDBJ whole genome shotgun (WGS) entry which is preliminary data.</text>
</comment>
<accession>A0ABV5F3C6</accession>
<reference evidence="2 3" key="1">
    <citation type="submission" date="2024-09" db="EMBL/GenBank/DDBJ databases">
        <authorList>
            <person name="Sun Q."/>
            <person name="Mori K."/>
        </authorList>
    </citation>
    <scope>NUCLEOTIDE SEQUENCE [LARGE SCALE GENOMIC DNA]</scope>
    <source>
        <strain evidence="2 3">CECT 8286</strain>
    </source>
</reference>
<evidence type="ECO:0000313" key="2">
    <source>
        <dbReference type="EMBL" id="MFB9053924.1"/>
    </source>
</evidence>
<feature type="signal peptide" evidence="1">
    <location>
        <begin position="1"/>
        <end position="26"/>
    </location>
</feature>
<dbReference type="PROSITE" id="PS51257">
    <property type="entry name" value="PROKAR_LIPOPROTEIN"/>
    <property type="match status" value="1"/>
</dbReference>